<keyword evidence="5" id="KW-0808">Transferase</keyword>
<dbReference type="PROSITE" id="PS50109">
    <property type="entry name" value="HIS_KIN"/>
    <property type="match status" value="1"/>
</dbReference>
<dbReference type="InterPro" id="IPR025201">
    <property type="entry name" value="KdpD_TM"/>
</dbReference>
<dbReference type="GO" id="GO:0004673">
    <property type="term" value="F:protein histidine kinase activity"/>
    <property type="evidence" value="ECO:0007669"/>
    <property type="project" value="UniProtKB-EC"/>
</dbReference>
<dbReference type="InterPro" id="IPR005467">
    <property type="entry name" value="His_kinase_dom"/>
</dbReference>
<evidence type="ECO:0000259" key="14">
    <source>
        <dbReference type="PROSITE" id="PS50109"/>
    </source>
</evidence>
<evidence type="ECO:0000256" key="8">
    <source>
        <dbReference type="ARBA" id="ARBA00022777"/>
    </source>
</evidence>
<evidence type="ECO:0000256" key="11">
    <source>
        <dbReference type="ARBA" id="ARBA00023012"/>
    </source>
</evidence>
<dbReference type="PANTHER" id="PTHR41523">
    <property type="entry name" value="TWO-COMPONENT SYSTEM SENSOR PROTEIN"/>
    <property type="match status" value="1"/>
</dbReference>
<evidence type="ECO:0000256" key="3">
    <source>
        <dbReference type="ARBA" id="ARBA00012438"/>
    </source>
</evidence>
<protein>
    <recommendedName>
        <fullName evidence="3">histidine kinase</fullName>
        <ecNumber evidence="3">2.7.13.3</ecNumber>
    </recommendedName>
</protein>
<evidence type="ECO:0000313" key="16">
    <source>
        <dbReference type="Proteomes" id="UP000295023"/>
    </source>
</evidence>
<dbReference type="Pfam" id="PF07568">
    <property type="entry name" value="HisKA_2"/>
    <property type="match status" value="1"/>
</dbReference>
<organism evidence="15 16">
    <name type="scientific">Roseicella aquatilis</name>
    <dbReference type="NCBI Taxonomy" id="2527868"/>
    <lineage>
        <taxon>Bacteria</taxon>
        <taxon>Pseudomonadati</taxon>
        <taxon>Pseudomonadota</taxon>
        <taxon>Alphaproteobacteria</taxon>
        <taxon>Acetobacterales</taxon>
        <taxon>Roseomonadaceae</taxon>
        <taxon>Roseicella</taxon>
    </lineage>
</organism>
<evidence type="ECO:0000256" key="2">
    <source>
        <dbReference type="ARBA" id="ARBA00004141"/>
    </source>
</evidence>
<dbReference type="SUPFAM" id="SSF55874">
    <property type="entry name" value="ATPase domain of HSP90 chaperone/DNA topoisomerase II/histidine kinase"/>
    <property type="match status" value="1"/>
</dbReference>
<evidence type="ECO:0000256" key="4">
    <source>
        <dbReference type="ARBA" id="ARBA00022553"/>
    </source>
</evidence>
<keyword evidence="9" id="KW-0067">ATP-binding</keyword>
<keyword evidence="4" id="KW-0597">Phosphoprotein</keyword>
<evidence type="ECO:0000313" key="15">
    <source>
        <dbReference type="EMBL" id="TCZ64954.1"/>
    </source>
</evidence>
<comment type="subcellular location">
    <subcellularLocation>
        <location evidence="2">Membrane</location>
        <topology evidence="2">Multi-pass membrane protein</topology>
    </subcellularLocation>
</comment>
<dbReference type="Proteomes" id="UP000295023">
    <property type="component" value="Unassembled WGS sequence"/>
</dbReference>
<evidence type="ECO:0000256" key="12">
    <source>
        <dbReference type="ARBA" id="ARBA00023136"/>
    </source>
</evidence>
<keyword evidence="16" id="KW-1185">Reference proteome</keyword>
<dbReference type="EMBL" id="SKBM01000004">
    <property type="protein sequence ID" value="TCZ64954.1"/>
    <property type="molecule type" value="Genomic_DNA"/>
</dbReference>
<sequence length="335" mass="36010">MGRRCDRGEGIGLAWVSHVSGIARKGPWAKRWAIAAALFLAGLLARLALGDLLASTPFLTFFPAIAASALFGGWREGMLVLLLSAMAAWYFFLPPPGSFLIEDAATLVSLLSFLAVGAFVILLVSALVDVIRRLETAGRAQEALFRELQHRVANNMQFVASMLRLARRDVADAGASEVLDQAAARIASMARLHRRLQDPATYARGLEPVLRDVLTDLFHTMPVELRLDIRPAPLSLHQMTAIVLLVTEAATNAVKHVFRPELGRRFEVELGVRPDGRLRLAVRDDGPGLDPAPAAARAGQRLGMHIMQALAGQLGGALRIGGGPGTALEVEFAAV</sequence>
<dbReference type="Pfam" id="PF02518">
    <property type="entry name" value="HATPase_c"/>
    <property type="match status" value="1"/>
</dbReference>
<proteinExistence type="predicted"/>
<evidence type="ECO:0000256" key="10">
    <source>
        <dbReference type="ARBA" id="ARBA00022989"/>
    </source>
</evidence>
<reference evidence="15 16" key="1">
    <citation type="submission" date="2019-03" db="EMBL/GenBank/DDBJ databases">
        <title>Paracraurococcus aquatilis NE82 genome sequence.</title>
        <authorList>
            <person name="Zhao Y."/>
            <person name="Du Z."/>
        </authorList>
    </citation>
    <scope>NUCLEOTIDE SEQUENCE [LARGE SCALE GENOMIC DNA]</scope>
    <source>
        <strain evidence="15 16">NE82</strain>
    </source>
</reference>
<dbReference type="GO" id="GO:0005524">
    <property type="term" value="F:ATP binding"/>
    <property type="evidence" value="ECO:0007669"/>
    <property type="project" value="UniProtKB-KW"/>
</dbReference>
<keyword evidence="11" id="KW-0902">Two-component regulatory system</keyword>
<comment type="caution">
    <text evidence="15">The sequence shown here is derived from an EMBL/GenBank/DDBJ whole genome shotgun (WGS) entry which is preliminary data.</text>
</comment>
<dbReference type="InterPro" id="IPR036890">
    <property type="entry name" value="HATPase_C_sf"/>
</dbReference>
<evidence type="ECO:0000256" key="9">
    <source>
        <dbReference type="ARBA" id="ARBA00022840"/>
    </source>
</evidence>
<feature type="domain" description="Histidine kinase" evidence="14">
    <location>
        <begin position="147"/>
        <end position="335"/>
    </location>
</feature>
<keyword evidence="8" id="KW-0418">Kinase</keyword>
<feature type="transmembrane region" description="Helical" evidence="13">
    <location>
        <begin position="55"/>
        <end position="72"/>
    </location>
</feature>
<evidence type="ECO:0000256" key="6">
    <source>
        <dbReference type="ARBA" id="ARBA00022692"/>
    </source>
</evidence>
<dbReference type="InterPro" id="IPR038318">
    <property type="entry name" value="KdpD_sf"/>
</dbReference>
<comment type="catalytic activity">
    <reaction evidence="1">
        <text>ATP + protein L-histidine = ADP + protein N-phospho-L-histidine.</text>
        <dbReference type="EC" id="2.7.13.3"/>
    </reaction>
</comment>
<dbReference type="InterPro" id="IPR011495">
    <property type="entry name" value="Sig_transdc_His_kin_sub2_dim/P"/>
</dbReference>
<feature type="transmembrane region" description="Helical" evidence="13">
    <location>
        <begin position="79"/>
        <end position="101"/>
    </location>
</feature>
<accession>A0A4R4DV06</accession>
<dbReference type="InterPro" id="IPR003594">
    <property type="entry name" value="HATPase_dom"/>
</dbReference>
<keyword evidence="12 13" id="KW-0472">Membrane</keyword>
<keyword evidence="10 13" id="KW-1133">Transmembrane helix</keyword>
<keyword evidence="7" id="KW-0547">Nucleotide-binding</keyword>
<feature type="transmembrane region" description="Helical" evidence="13">
    <location>
        <begin position="32"/>
        <end position="49"/>
    </location>
</feature>
<dbReference type="GO" id="GO:0000160">
    <property type="term" value="P:phosphorelay signal transduction system"/>
    <property type="evidence" value="ECO:0007669"/>
    <property type="project" value="UniProtKB-KW"/>
</dbReference>
<dbReference type="GO" id="GO:0016020">
    <property type="term" value="C:membrane"/>
    <property type="evidence" value="ECO:0007669"/>
    <property type="project" value="UniProtKB-SubCell"/>
</dbReference>
<dbReference type="Gene3D" id="3.30.565.10">
    <property type="entry name" value="Histidine kinase-like ATPase, C-terminal domain"/>
    <property type="match status" value="1"/>
</dbReference>
<evidence type="ECO:0000256" key="5">
    <source>
        <dbReference type="ARBA" id="ARBA00022679"/>
    </source>
</evidence>
<dbReference type="Pfam" id="PF13493">
    <property type="entry name" value="DUF4118"/>
    <property type="match status" value="1"/>
</dbReference>
<evidence type="ECO:0000256" key="1">
    <source>
        <dbReference type="ARBA" id="ARBA00000085"/>
    </source>
</evidence>
<evidence type="ECO:0000256" key="13">
    <source>
        <dbReference type="SAM" id="Phobius"/>
    </source>
</evidence>
<name>A0A4R4DV06_9PROT</name>
<evidence type="ECO:0000256" key="7">
    <source>
        <dbReference type="ARBA" id="ARBA00022741"/>
    </source>
</evidence>
<dbReference type="SMART" id="SM00387">
    <property type="entry name" value="HATPase_c"/>
    <property type="match status" value="1"/>
</dbReference>
<gene>
    <name evidence="15" type="ORF">EXY23_06180</name>
</gene>
<dbReference type="CDD" id="cd16936">
    <property type="entry name" value="HATPase_RsbW-like"/>
    <property type="match status" value="1"/>
</dbReference>
<keyword evidence="6 13" id="KW-0812">Transmembrane</keyword>
<dbReference type="OrthoDB" id="7991996at2"/>
<dbReference type="EC" id="2.7.13.3" evidence="3"/>
<dbReference type="PANTHER" id="PTHR41523:SF8">
    <property type="entry name" value="ETHYLENE RESPONSE SENSOR PROTEIN"/>
    <property type="match status" value="1"/>
</dbReference>
<dbReference type="AlphaFoldDB" id="A0A4R4DV06"/>
<dbReference type="Gene3D" id="1.20.120.620">
    <property type="entry name" value="Backbone structure of the membrane domain of e. Coli histidine kinase receptor kdpd"/>
    <property type="match status" value="1"/>
</dbReference>
<feature type="transmembrane region" description="Helical" evidence="13">
    <location>
        <begin position="107"/>
        <end position="131"/>
    </location>
</feature>